<organism evidence="1 2">
    <name type="scientific">Nesidiocoris tenuis</name>
    <dbReference type="NCBI Taxonomy" id="355587"/>
    <lineage>
        <taxon>Eukaryota</taxon>
        <taxon>Metazoa</taxon>
        <taxon>Ecdysozoa</taxon>
        <taxon>Arthropoda</taxon>
        <taxon>Hexapoda</taxon>
        <taxon>Insecta</taxon>
        <taxon>Pterygota</taxon>
        <taxon>Neoptera</taxon>
        <taxon>Paraneoptera</taxon>
        <taxon>Hemiptera</taxon>
        <taxon>Heteroptera</taxon>
        <taxon>Panheteroptera</taxon>
        <taxon>Cimicomorpha</taxon>
        <taxon>Miridae</taxon>
        <taxon>Dicyphina</taxon>
        <taxon>Nesidiocoris</taxon>
    </lineage>
</organism>
<dbReference type="Proteomes" id="UP000479000">
    <property type="component" value="Unassembled WGS sequence"/>
</dbReference>
<dbReference type="EMBL" id="CADCXU010008762">
    <property type="protein sequence ID" value="CAA9999407.1"/>
    <property type="molecule type" value="Genomic_DNA"/>
</dbReference>
<name>A0A6H5GA47_9HEMI</name>
<evidence type="ECO:0000313" key="2">
    <source>
        <dbReference type="Proteomes" id="UP000479000"/>
    </source>
</evidence>
<proteinExistence type="predicted"/>
<accession>A0A6H5GA47</accession>
<gene>
    <name evidence="1" type="ORF">NTEN_LOCUS5690</name>
</gene>
<reference evidence="1 2" key="1">
    <citation type="submission" date="2020-02" db="EMBL/GenBank/DDBJ databases">
        <authorList>
            <person name="Ferguson B K."/>
        </authorList>
    </citation>
    <scope>NUCLEOTIDE SEQUENCE [LARGE SCALE GENOMIC DNA]</scope>
</reference>
<protein>
    <submittedName>
        <fullName evidence="1">Uncharacterized protein</fullName>
    </submittedName>
</protein>
<keyword evidence="2" id="KW-1185">Reference proteome</keyword>
<dbReference type="AlphaFoldDB" id="A0A6H5GA47"/>
<evidence type="ECO:0000313" key="1">
    <source>
        <dbReference type="EMBL" id="CAA9999407.1"/>
    </source>
</evidence>
<sequence>MQSAQRLKQNCENPNFLQSPYIMHKEESLLIQKRASSSSTCLRRNVRKIVQDVCLVLQFFRETKAIFVVD</sequence>